<protein>
    <submittedName>
        <fullName evidence="1">Uncharacterized protein</fullName>
    </submittedName>
</protein>
<sequence length="63" mass="7144">MIQGNSSKSMAVSAVSMSYDVVKEASLLTSLFLCSSMLLQDQCWFVRCREDDENLRKLPVLRI</sequence>
<dbReference type="EMBL" id="CAUOFW020005835">
    <property type="protein sequence ID" value="CAK9171721.1"/>
    <property type="molecule type" value="Genomic_DNA"/>
</dbReference>
<accession>A0ABC8TV58</accession>
<dbReference type="Proteomes" id="UP001642360">
    <property type="component" value="Unassembled WGS sequence"/>
</dbReference>
<evidence type="ECO:0000313" key="2">
    <source>
        <dbReference type="Proteomes" id="UP001642360"/>
    </source>
</evidence>
<keyword evidence="2" id="KW-1185">Reference proteome</keyword>
<name>A0ABC8TV58_9AQUA</name>
<reference evidence="1 2" key="1">
    <citation type="submission" date="2024-02" db="EMBL/GenBank/DDBJ databases">
        <authorList>
            <person name="Vignale AGUSTIN F."/>
            <person name="Sosa J E."/>
            <person name="Modenutti C."/>
        </authorList>
    </citation>
    <scope>NUCLEOTIDE SEQUENCE [LARGE SCALE GENOMIC DNA]</scope>
</reference>
<gene>
    <name evidence="1" type="ORF">ILEXP_LOCUS41319</name>
</gene>
<organism evidence="1 2">
    <name type="scientific">Ilex paraguariensis</name>
    <name type="common">yerba mate</name>
    <dbReference type="NCBI Taxonomy" id="185542"/>
    <lineage>
        <taxon>Eukaryota</taxon>
        <taxon>Viridiplantae</taxon>
        <taxon>Streptophyta</taxon>
        <taxon>Embryophyta</taxon>
        <taxon>Tracheophyta</taxon>
        <taxon>Spermatophyta</taxon>
        <taxon>Magnoliopsida</taxon>
        <taxon>eudicotyledons</taxon>
        <taxon>Gunneridae</taxon>
        <taxon>Pentapetalae</taxon>
        <taxon>asterids</taxon>
        <taxon>campanulids</taxon>
        <taxon>Aquifoliales</taxon>
        <taxon>Aquifoliaceae</taxon>
        <taxon>Ilex</taxon>
    </lineage>
</organism>
<evidence type="ECO:0000313" key="1">
    <source>
        <dbReference type="EMBL" id="CAK9171721.1"/>
    </source>
</evidence>
<dbReference type="AlphaFoldDB" id="A0ABC8TV58"/>
<comment type="caution">
    <text evidence="1">The sequence shown here is derived from an EMBL/GenBank/DDBJ whole genome shotgun (WGS) entry which is preliminary data.</text>
</comment>
<proteinExistence type="predicted"/>